<organism evidence="7 8">
    <name type="scientific">Labrus bergylta</name>
    <name type="common">ballan wrasse</name>
    <dbReference type="NCBI Taxonomy" id="56723"/>
    <lineage>
        <taxon>Eukaryota</taxon>
        <taxon>Metazoa</taxon>
        <taxon>Chordata</taxon>
        <taxon>Craniata</taxon>
        <taxon>Vertebrata</taxon>
        <taxon>Euteleostomi</taxon>
        <taxon>Actinopterygii</taxon>
        <taxon>Neopterygii</taxon>
        <taxon>Teleostei</taxon>
        <taxon>Neoteleostei</taxon>
        <taxon>Acanthomorphata</taxon>
        <taxon>Eupercaria</taxon>
        <taxon>Labriformes</taxon>
        <taxon>Labridae</taxon>
        <taxon>Labrus</taxon>
    </lineage>
</organism>
<keyword evidence="8" id="KW-1185">Reference proteome</keyword>
<feature type="signal peptide" evidence="6">
    <location>
        <begin position="1"/>
        <end position="22"/>
    </location>
</feature>
<sequence length="140" mass="15445">MMLRRSVCTLLVWCSVLWVVSSSSSMVKAPAPACDSRLTFSSDVSSSAEGNGDIHIRSLSPWRWRSHTEKNRIRSTIFEAECSSSSCINPNSGQMDGHNLNSVPIYQNILVLHRQGRGRCYNASFQSVAVGCTCVWAKTS</sequence>
<reference evidence="7" key="1">
    <citation type="submission" date="2025-08" db="UniProtKB">
        <authorList>
            <consortium name="Ensembl"/>
        </authorList>
    </citation>
    <scope>IDENTIFICATION</scope>
</reference>
<dbReference type="GO" id="GO:0005125">
    <property type="term" value="F:cytokine activity"/>
    <property type="evidence" value="ECO:0007669"/>
    <property type="project" value="UniProtKB-KW"/>
</dbReference>
<dbReference type="Pfam" id="PF06083">
    <property type="entry name" value="IL17"/>
    <property type="match status" value="1"/>
</dbReference>
<evidence type="ECO:0000256" key="3">
    <source>
        <dbReference type="ARBA" id="ARBA00022514"/>
    </source>
</evidence>
<dbReference type="Proteomes" id="UP000261660">
    <property type="component" value="Unplaced"/>
</dbReference>
<keyword evidence="5 6" id="KW-0732">Signal</keyword>
<dbReference type="GeneID" id="110000776"/>
<dbReference type="FunCoup" id="A0A3Q3GFM9">
    <property type="interactions" value="4"/>
</dbReference>
<dbReference type="Ensembl" id="ENSLBET00000031828.1">
    <property type="protein sequence ID" value="ENSLBEP00000030419.1"/>
    <property type="gene ID" value="ENSLBEG00000022966.1"/>
</dbReference>
<dbReference type="PRINTS" id="PR01932">
    <property type="entry name" value="INTRLEUKIN17"/>
</dbReference>
<name>A0A3Q3GFM9_9LABR</name>
<evidence type="ECO:0000256" key="2">
    <source>
        <dbReference type="ARBA" id="ARBA00007236"/>
    </source>
</evidence>
<dbReference type="SUPFAM" id="SSF57501">
    <property type="entry name" value="Cystine-knot cytokines"/>
    <property type="match status" value="1"/>
</dbReference>
<dbReference type="InParanoid" id="A0A3Q3GFM9"/>
<dbReference type="CTD" id="553970"/>
<accession>A0A3Q3GFM9</accession>
<dbReference type="InterPro" id="IPR029034">
    <property type="entry name" value="Cystine-knot_cytokine"/>
</dbReference>
<dbReference type="GeneTree" id="ENSGT01030000234838"/>
<dbReference type="GO" id="GO:0005615">
    <property type="term" value="C:extracellular space"/>
    <property type="evidence" value="ECO:0007669"/>
    <property type="project" value="UniProtKB-KW"/>
</dbReference>
<dbReference type="InterPro" id="IPR020440">
    <property type="entry name" value="IL-17_chr"/>
</dbReference>
<evidence type="ECO:0000256" key="6">
    <source>
        <dbReference type="SAM" id="SignalP"/>
    </source>
</evidence>
<keyword evidence="3" id="KW-0202">Cytokine</keyword>
<dbReference type="InterPro" id="IPR010345">
    <property type="entry name" value="IL-17_fam"/>
</dbReference>
<dbReference type="STRING" id="56723.ENSLBEP00000030419"/>
<dbReference type="Gene3D" id="2.10.90.10">
    <property type="entry name" value="Cystine-knot cytokines"/>
    <property type="match status" value="1"/>
</dbReference>
<comment type="subcellular location">
    <subcellularLocation>
        <location evidence="1">Secreted</location>
    </subcellularLocation>
</comment>
<evidence type="ECO:0000313" key="7">
    <source>
        <dbReference type="Ensembl" id="ENSLBEP00000030419.1"/>
    </source>
</evidence>
<protein>
    <submittedName>
        <fullName evidence="7">Interleukin-17A-like</fullName>
    </submittedName>
</protein>
<dbReference type="GO" id="GO:0006954">
    <property type="term" value="P:inflammatory response"/>
    <property type="evidence" value="ECO:0007669"/>
    <property type="project" value="InterPro"/>
</dbReference>
<dbReference type="AlphaFoldDB" id="A0A3Q3GFM9"/>
<evidence type="ECO:0000256" key="5">
    <source>
        <dbReference type="ARBA" id="ARBA00022729"/>
    </source>
</evidence>
<evidence type="ECO:0000256" key="1">
    <source>
        <dbReference type="ARBA" id="ARBA00004613"/>
    </source>
</evidence>
<evidence type="ECO:0000313" key="8">
    <source>
        <dbReference type="Proteomes" id="UP000261660"/>
    </source>
</evidence>
<feature type="chain" id="PRO_5018775910" evidence="6">
    <location>
        <begin position="23"/>
        <end position="140"/>
    </location>
</feature>
<keyword evidence="4" id="KW-0964">Secreted</keyword>
<dbReference type="OrthoDB" id="6093351at2759"/>
<evidence type="ECO:0000256" key="4">
    <source>
        <dbReference type="ARBA" id="ARBA00022525"/>
    </source>
</evidence>
<proteinExistence type="inferred from homology"/>
<comment type="similarity">
    <text evidence="2">Belongs to the IL-17 family.</text>
</comment>
<dbReference type="RefSeq" id="XP_020511786.1">
    <property type="nucleotide sequence ID" value="XM_020656130.3"/>
</dbReference>
<reference evidence="7" key="2">
    <citation type="submission" date="2025-09" db="UniProtKB">
        <authorList>
            <consortium name="Ensembl"/>
        </authorList>
    </citation>
    <scope>IDENTIFICATION</scope>
</reference>